<dbReference type="InterPro" id="IPR050979">
    <property type="entry name" value="LD-transpeptidase"/>
</dbReference>
<evidence type="ECO:0000256" key="3">
    <source>
        <dbReference type="ARBA" id="ARBA00022679"/>
    </source>
</evidence>
<dbReference type="SUPFAM" id="SSF141523">
    <property type="entry name" value="L,D-transpeptidase catalytic domain-like"/>
    <property type="match status" value="1"/>
</dbReference>
<evidence type="ECO:0000256" key="7">
    <source>
        <dbReference type="ARBA" id="ARBA00023316"/>
    </source>
</evidence>
<feature type="transmembrane region" description="Helical" evidence="10">
    <location>
        <begin position="12"/>
        <end position="32"/>
    </location>
</feature>
<evidence type="ECO:0000256" key="5">
    <source>
        <dbReference type="ARBA" id="ARBA00022960"/>
    </source>
</evidence>
<proteinExistence type="inferred from homology"/>
<keyword evidence="4" id="KW-0378">Hydrolase</keyword>
<protein>
    <submittedName>
        <fullName evidence="12">L,D-transpeptidase</fullName>
    </submittedName>
</protein>
<evidence type="ECO:0000259" key="11">
    <source>
        <dbReference type="PROSITE" id="PS52029"/>
    </source>
</evidence>
<comment type="pathway">
    <text evidence="1 9">Cell wall biogenesis; peptidoglycan biosynthesis.</text>
</comment>
<dbReference type="Proteomes" id="UP000323393">
    <property type="component" value="Unassembled WGS sequence"/>
</dbReference>
<dbReference type="EMBL" id="VTEU01000007">
    <property type="protein sequence ID" value="TYS57587.1"/>
    <property type="molecule type" value="Genomic_DNA"/>
</dbReference>
<reference evidence="12 13" key="1">
    <citation type="submission" date="2019-08" db="EMBL/GenBank/DDBJ databases">
        <title>Bacillus genomes from the desert of Cuatro Cienegas, Coahuila.</title>
        <authorList>
            <person name="Olmedo-Alvarez G."/>
        </authorList>
    </citation>
    <scope>NUCLEOTIDE SEQUENCE [LARGE SCALE GENOMIC DNA]</scope>
    <source>
        <strain evidence="12 13">CH88_3T</strain>
    </source>
</reference>
<dbReference type="CDD" id="cd16913">
    <property type="entry name" value="YkuD_like"/>
    <property type="match status" value="1"/>
</dbReference>
<dbReference type="GO" id="GO:0018104">
    <property type="term" value="P:peptidoglycan-protein cross-linking"/>
    <property type="evidence" value="ECO:0007669"/>
    <property type="project" value="TreeGrafter"/>
</dbReference>
<dbReference type="FunFam" id="2.40.440.10:FF:000003">
    <property type="entry name" value="L,D-transpeptidase YciB"/>
    <property type="match status" value="1"/>
</dbReference>
<gene>
    <name evidence="12" type="ORF">FZC74_16265</name>
</gene>
<dbReference type="GO" id="GO:0071972">
    <property type="term" value="F:peptidoglycan L,D-transpeptidase activity"/>
    <property type="evidence" value="ECO:0007669"/>
    <property type="project" value="TreeGrafter"/>
</dbReference>
<keyword evidence="6 9" id="KW-0573">Peptidoglycan synthesis</keyword>
<feature type="active site" description="Nucleophile" evidence="9">
    <location>
        <position position="143"/>
    </location>
</feature>
<keyword evidence="7 9" id="KW-0961">Cell wall biogenesis/degradation</keyword>
<dbReference type="PANTHER" id="PTHR30582">
    <property type="entry name" value="L,D-TRANSPEPTIDASE"/>
    <property type="match status" value="1"/>
</dbReference>
<dbReference type="Pfam" id="PF03734">
    <property type="entry name" value="YkuD"/>
    <property type="match status" value="1"/>
</dbReference>
<keyword evidence="3" id="KW-0808">Transferase</keyword>
<dbReference type="Gene3D" id="2.40.440.10">
    <property type="entry name" value="L,D-transpeptidase catalytic domain-like"/>
    <property type="match status" value="1"/>
</dbReference>
<evidence type="ECO:0000256" key="10">
    <source>
        <dbReference type="SAM" id="Phobius"/>
    </source>
</evidence>
<dbReference type="GO" id="GO:0071555">
    <property type="term" value="P:cell wall organization"/>
    <property type="evidence" value="ECO:0007669"/>
    <property type="project" value="UniProtKB-UniRule"/>
</dbReference>
<dbReference type="GO" id="GO:0005576">
    <property type="term" value="C:extracellular region"/>
    <property type="evidence" value="ECO:0007669"/>
    <property type="project" value="TreeGrafter"/>
</dbReference>
<comment type="similarity">
    <text evidence="2">Belongs to the YkuD family.</text>
</comment>
<keyword evidence="5 9" id="KW-0133">Cell shape</keyword>
<dbReference type="GO" id="GO:0008360">
    <property type="term" value="P:regulation of cell shape"/>
    <property type="evidence" value="ECO:0007669"/>
    <property type="project" value="UniProtKB-UniRule"/>
</dbReference>
<evidence type="ECO:0000256" key="4">
    <source>
        <dbReference type="ARBA" id="ARBA00022801"/>
    </source>
</evidence>
<feature type="active site" description="Proton donor/acceptor" evidence="9">
    <location>
        <position position="127"/>
    </location>
</feature>
<name>A0AA94WKU0_9BACI</name>
<dbReference type="PANTHER" id="PTHR30582:SF4">
    <property type="entry name" value="L,D-TRANSPEPTIDASE YQJB-RELATED"/>
    <property type="match status" value="1"/>
</dbReference>
<evidence type="ECO:0000256" key="2">
    <source>
        <dbReference type="ARBA" id="ARBA00005992"/>
    </source>
</evidence>
<comment type="caution">
    <text evidence="12">The sequence shown here is derived from an EMBL/GenBank/DDBJ whole genome shotgun (WGS) entry which is preliminary data.</text>
</comment>
<keyword evidence="10" id="KW-0812">Transmembrane</keyword>
<dbReference type="RefSeq" id="WP_148966619.1">
    <property type="nucleotide sequence ID" value="NZ_VTEU01000007.1"/>
</dbReference>
<evidence type="ECO:0000256" key="8">
    <source>
        <dbReference type="ARBA" id="ARBA00060592"/>
    </source>
</evidence>
<evidence type="ECO:0000313" key="12">
    <source>
        <dbReference type="EMBL" id="TYS57587.1"/>
    </source>
</evidence>
<dbReference type="AlphaFoldDB" id="A0AA94WKU0"/>
<keyword evidence="10" id="KW-1133">Transmembrane helix</keyword>
<keyword evidence="10" id="KW-0472">Membrane</keyword>
<comment type="pathway">
    <text evidence="8">Glycan biosynthesis.</text>
</comment>
<dbReference type="GO" id="GO:0016740">
    <property type="term" value="F:transferase activity"/>
    <property type="evidence" value="ECO:0007669"/>
    <property type="project" value="UniProtKB-KW"/>
</dbReference>
<accession>A0AA94WKU0</accession>
<dbReference type="InterPro" id="IPR038063">
    <property type="entry name" value="Transpep_catalytic_dom"/>
</dbReference>
<organism evidence="12 13">
    <name type="scientific">Sutcliffiella horikoshii</name>
    <dbReference type="NCBI Taxonomy" id="79883"/>
    <lineage>
        <taxon>Bacteria</taxon>
        <taxon>Bacillati</taxon>
        <taxon>Bacillota</taxon>
        <taxon>Bacilli</taxon>
        <taxon>Bacillales</taxon>
        <taxon>Bacillaceae</taxon>
        <taxon>Sutcliffiella</taxon>
    </lineage>
</organism>
<evidence type="ECO:0000256" key="9">
    <source>
        <dbReference type="PROSITE-ProRule" id="PRU01373"/>
    </source>
</evidence>
<sequence>MDIFQPHYTYKAGGWKVFIFSLIFALVTSPLWPLGPNPLPGDPYIIVNKQTNQLAYFQGEELKEVHTVATGKSKELTPEGEFTVTVKAINPYYRKKDIAGGDPKNPLGTRWIGFDAEDTDGRTYGVHGTNNPYSIGGYVTQGCIRLENKNVEALFDRVPVGTKIWIVKTGKTFEELGREKGVLK</sequence>
<dbReference type="InterPro" id="IPR005490">
    <property type="entry name" value="LD_TPept_cat_dom"/>
</dbReference>
<dbReference type="PROSITE" id="PS52029">
    <property type="entry name" value="LD_TPASE"/>
    <property type="match status" value="1"/>
</dbReference>
<evidence type="ECO:0000313" key="13">
    <source>
        <dbReference type="Proteomes" id="UP000323393"/>
    </source>
</evidence>
<evidence type="ECO:0000256" key="1">
    <source>
        <dbReference type="ARBA" id="ARBA00004752"/>
    </source>
</evidence>
<feature type="domain" description="L,D-TPase catalytic" evidence="11">
    <location>
        <begin position="43"/>
        <end position="167"/>
    </location>
</feature>
<evidence type="ECO:0000256" key="6">
    <source>
        <dbReference type="ARBA" id="ARBA00022984"/>
    </source>
</evidence>